<dbReference type="Proteomes" id="UP001597521">
    <property type="component" value="Unassembled WGS sequence"/>
</dbReference>
<reference evidence="5" key="2">
    <citation type="journal article" date="2019" name="Int. J. Syst. Evol. Microbiol.">
        <title>The Global Catalogue of Microorganisms (GCM) 10K type strain sequencing project: providing services to taxonomists for standard genome sequencing and annotation.</title>
        <authorList>
            <consortium name="The Broad Institute Genomics Platform"/>
            <consortium name="The Broad Institute Genome Sequencing Center for Infectious Disease"/>
            <person name="Wu L."/>
            <person name="Ma J."/>
        </authorList>
    </citation>
    <scope>NUCLEOTIDE SEQUENCE [LARGE SCALE GENOMIC DNA]</scope>
    <source>
        <strain evidence="5">CCM 7427</strain>
    </source>
</reference>
<accession>A0ABW5QQB8</accession>
<name>A0ABW5QQB8_9HYPH</name>
<keyword evidence="1" id="KW-0812">Transmembrane</keyword>
<dbReference type="EMBL" id="JBHUNP010000002">
    <property type="protein sequence ID" value="MFD2649918.1"/>
    <property type="molecule type" value="Genomic_DNA"/>
</dbReference>
<proteinExistence type="predicted"/>
<dbReference type="RefSeq" id="WP_386832571.1">
    <property type="nucleotide sequence ID" value="NZ_JBHUNP010000001.1"/>
</dbReference>
<evidence type="ECO:0000313" key="4">
    <source>
        <dbReference type="EMBL" id="MFD2649918.1"/>
    </source>
</evidence>
<dbReference type="EMBL" id="JBHUNP010000001">
    <property type="protein sequence ID" value="MFD2647549.1"/>
    <property type="molecule type" value="Genomic_DNA"/>
</dbReference>
<dbReference type="InterPro" id="IPR007047">
    <property type="entry name" value="Flp_Fap"/>
</dbReference>
<reference evidence="3" key="1">
    <citation type="journal article" date="2014" name="Int. J. Syst. Evol. Microbiol.">
        <title>Complete genome of a new Firmicutes species belonging to the dominant human colonic microbiota ('Ruminococcus bicirculans') reveals two chromosomes and a selective capacity to utilize plant glucans.</title>
        <authorList>
            <consortium name="NISC Comparative Sequencing Program"/>
            <person name="Wegmann U."/>
            <person name="Louis P."/>
            <person name="Goesmann A."/>
            <person name="Henrissat B."/>
            <person name="Duncan S.H."/>
            <person name="Flint H.J."/>
        </authorList>
    </citation>
    <scope>NUCLEOTIDE SEQUENCE</scope>
    <source>
        <strain evidence="3">CCM 7427</strain>
    </source>
</reference>
<evidence type="ECO:0000256" key="1">
    <source>
        <dbReference type="SAM" id="Phobius"/>
    </source>
</evidence>
<feature type="transmembrane region" description="Helical" evidence="1">
    <location>
        <begin position="20"/>
        <end position="42"/>
    </location>
</feature>
<keyword evidence="1" id="KW-0472">Membrane</keyword>
<dbReference type="EMBL" id="JBHUNP010000002">
    <property type="protein sequence ID" value="MFD2649903.1"/>
    <property type="molecule type" value="Genomic_DNA"/>
</dbReference>
<keyword evidence="1" id="KW-1133">Transmembrane helix</keyword>
<evidence type="ECO:0000313" key="2">
    <source>
        <dbReference type="EMBL" id="MFD2647549.1"/>
    </source>
</evidence>
<evidence type="ECO:0000313" key="5">
    <source>
        <dbReference type="Proteomes" id="UP001597521"/>
    </source>
</evidence>
<keyword evidence="5" id="KW-1185">Reference proteome</keyword>
<organism evidence="3 5">
    <name type="scientific">Devosia albogilva</name>
    <dbReference type="NCBI Taxonomy" id="429726"/>
    <lineage>
        <taxon>Bacteria</taxon>
        <taxon>Pseudomonadati</taxon>
        <taxon>Pseudomonadota</taxon>
        <taxon>Alphaproteobacteria</taxon>
        <taxon>Hyphomicrobiales</taxon>
        <taxon>Devosiaceae</taxon>
        <taxon>Devosia</taxon>
    </lineage>
</organism>
<dbReference type="Pfam" id="PF04964">
    <property type="entry name" value="Flp_Fap"/>
    <property type="match status" value="1"/>
</dbReference>
<comment type="caution">
    <text evidence="3">The sequence shown here is derived from an EMBL/GenBank/DDBJ whole genome shotgun (WGS) entry which is preliminary data.</text>
</comment>
<sequence>MAKLHAFITDETGATAIEYGLLAGLIAVALISSFVVFGDALFNLMGYGAGGAANVIGSQAAKLG</sequence>
<reference evidence="3" key="3">
    <citation type="submission" date="2024-09" db="EMBL/GenBank/DDBJ databases">
        <authorList>
            <person name="Sun Q."/>
            <person name="Mori K."/>
        </authorList>
    </citation>
    <scope>NUCLEOTIDE SEQUENCE</scope>
    <source>
        <strain evidence="3">CCM 7427</strain>
    </source>
</reference>
<protein>
    <submittedName>
        <fullName evidence="3">Flp family type IVb pilin</fullName>
    </submittedName>
</protein>
<evidence type="ECO:0000313" key="3">
    <source>
        <dbReference type="EMBL" id="MFD2649903.1"/>
    </source>
</evidence>
<gene>
    <name evidence="2" type="ORF">ACFSX5_07075</name>
    <name evidence="3" type="ORF">ACFSX5_19150</name>
    <name evidence="4" type="ORF">ACFSX5_19235</name>
</gene>